<comment type="subcellular location">
    <subcellularLocation>
        <location evidence="6">Cytoplasm</location>
    </subcellularLocation>
</comment>
<feature type="binding site" evidence="6">
    <location>
        <position position="311"/>
    </location>
    <ligand>
        <name>Mn(2+)</name>
        <dbReference type="ChEBI" id="CHEBI:29035"/>
        <label>2</label>
    </ligand>
</feature>
<dbReference type="STRING" id="118110.XW81_02490"/>
<evidence type="ECO:0000256" key="2">
    <source>
        <dbReference type="ARBA" id="ARBA00022490"/>
    </source>
</evidence>
<reference evidence="9 10" key="1">
    <citation type="submission" date="2015-04" db="EMBL/GenBank/DDBJ databases">
        <title>Buchnera aphidicola assembly.</title>
        <authorList>
            <person name="Zhang Y."/>
        </authorList>
    </citation>
    <scope>NUCLEOTIDE SEQUENCE [LARGE SCALE GENOMIC DNA]</scope>
    <source>
        <strain evidence="9 10">SC</strain>
    </source>
</reference>
<dbReference type="Gene3D" id="3.30.70.1250">
    <property type="entry name" value="Phosphopentomutase"/>
    <property type="match status" value="1"/>
</dbReference>
<dbReference type="EC" id="5.4.2.7" evidence="6 7"/>
<keyword evidence="2 6" id="KW-0963">Cytoplasm</keyword>
<dbReference type="NCBIfam" id="NF003766">
    <property type="entry name" value="PRK05362.1"/>
    <property type="match status" value="1"/>
</dbReference>
<accession>A0A172WE26</accession>
<evidence type="ECO:0000313" key="10">
    <source>
        <dbReference type="Proteomes" id="UP000077654"/>
    </source>
</evidence>
<comment type="pathway">
    <text evidence="6">Carbohydrate degradation; 2-deoxy-D-ribose 1-phosphate degradation; D-glyceraldehyde 3-phosphate and acetaldehyde from 2-deoxy-alpha-D-ribose 1-phosphate: step 1/2.</text>
</comment>
<dbReference type="GO" id="GO:0009117">
    <property type="term" value="P:nucleotide metabolic process"/>
    <property type="evidence" value="ECO:0007669"/>
    <property type="project" value="UniProtKB-UniRule"/>
</dbReference>
<feature type="binding site" evidence="6">
    <location>
        <position position="10"/>
    </location>
    <ligand>
        <name>Mn(2+)</name>
        <dbReference type="ChEBI" id="CHEBI:29035"/>
        <label>1</label>
    </ligand>
</feature>
<feature type="binding site" evidence="6">
    <location>
        <position position="347"/>
    </location>
    <ligand>
        <name>Mn(2+)</name>
        <dbReference type="ChEBI" id="CHEBI:29035"/>
        <label>1</label>
    </ligand>
</feature>
<dbReference type="GO" id="GO:0030145">
    <property type="term" value="F:manganese ion binding"/>
    <property type="evidence" value="ECO:0007669"/>
    <property type="project" value="UniProtKB-UniRule"/>
</dbReference>
<dbReference type="GO" id="GO:0006015">
    <property type="term" value="P:5-phosphoribose 1-diphosphate biosynthetic process"/>
    <property type="evidence" value="ECO:0007669"/>
    <property type="project" value="UniProtKB-UniPathway"/>
</dbReference>
<dbReference type="Gene3D" id="3.40.720.10">
    <property type="entry name" value="Alkaline Phosphatase, subunit A"/>
    <property type="match status" value="1"/>
</dbReference>
<dbReference type="PANTHER" id="PTHR21110">
    <property type="entry name" value="PHOSPHOPENTOMUTASE"/>
    <property type="match status" value="1"/>
</dbReference>
<dbReference type="SUPFAM" id="SSF143856">
    <property type="entry name" value="DeoB insert domain-like"/>
    <property type="match status" value="1"/>
</dbReference>
<keyword evidence="10" id="KW-1185">Reference proteome</keyword>
<gene>
    <name evidence="6" type="primary">deoB</name>
    <name evidence="9" type="ORF">XW81_02490</name>
</gene>
<feature type="domain" description="Metalloenzyme" evidence="8">
    <location>
        <begin position="2"/>
        <end position="398"/>
    </location>
</feature>
<dbReference type="GO" id="GO:0000287">
    <property type="term" value="F:magnesium ion binding"/>
    <property type="evidence" value="ECO:0007669"/>
    <property type="project" value="UniProtKB-UniRule"/>
</dbReference>
<evidence type="ECO:0000259" key="8">
    <source>
        <dbReference type="Pfam" id="PF01676"/>
    </source>
</evidence>
<dbReference type="GO" id="GO:0008973">
    <property type="term" value="F:phosphopentomutase activity"/>
    <property type="evidence" value="ECO:0007669"/>
    <property type="project" value="UniProtKB-UniRule"/>
</dbReference>
<evidence type="ECO:0000313" key="9">
    <source>
        <dbReference type="EMBL" id="ANF17240.1"/>
    </source>
</evidence>
<dbReference type="HAMAP" id="MF_00740">
    <property type="entry name" value="Phosphopentomut"/>
    <property type="match status" value="1"/>
</dbReference>
<dbReference type="Pfam" id="PF01676">
    <property type="entry name" value="Metalloenzyme"/>
    <property type="match status" value="1"/>
</dbReference>
<feature type="binding site" evidence="6">
    <location>
        <position position="359"/>
    </location>
    <ligand>
        <name>Mn(2+)</name>
        <dbReference type="ChEBI" id="CHEBI:29035"/>
        <label>2</label>
    </ligand>
</feature>
<evidence type="ECO:0000256" key="5">
    <source>
        <dbReference type="ARBA" id="ARBA00023235"/>
    </source>
</evidence>
<evidence type="ECO:0000256" key="7">
    <source>
        <dbReference type="NCBIfam" id="TIGR01696"/>
    </source>
</evidence>
<dbReference type="CDD" id="cd16009">
    <property type="entry name" value="PPM"/>
    <property type="match status" value="1"/>
</dbReference>
<dbReference type="InterPro" id="IPR006124">
    <property type="entry name" value="Metalloenzyme"/>
</dbReference>
<evidence type="ECO:0000256" key="3">
    <source>
        <dbReference type="ARBA" id="ARBA00022723"/>
    </source>
</evidence>
<keyword evidence="3 6" id="KW-0479">Metal-binding</keyword>
<dbReference type="GO" id="GO:0043094">
    <property type="term" value="P:metabolic compound salvage"/>
    <property type="evidence" value="ECO:0007669"/>
    <property type="project" value="UniProtKB-UniRule"/>
</dbReference>
<sequence>MKRAFILVLDSFGIGSTNDAHEFNDVGANTFGNIVKYCYLGKANNGRTGSLRIPNLTSLGLVEAANRSMKKKMVGVEKCENIIGSYAYASEISSGKDTSSGHWEISGVPVLEKWDCFNKVINSFPEYLLKKIILECNLVGVLGNCHASGISILNDFGEEHIKTKKPIFYTSIDSVFQVSCHEQIFGLKKLYELCRKIRKILDEENFKIGRVIARPFTGNKKFNFLRTGNRRDFSVEPHDTTILEKVINEKSGSVISIGKISDIFAGKGITKQVNAIGLSNLFNSTICEIKKSTNNTIVFVNFVDFDSSWGHRRDVSGYAKGLEWFDNRLPELLKLVQREDILIITADHGCDPTWIGTDHTRENVPILVYWPTIEPTFLGHRETFADIAQTLTKYFKLSPMKFGKEMFFKR</sequence>
<dbReference type="EMBL" id="CP011299">
    <property type="protein sequence ID" value="ANF17240.1"/>
    <property type="molecule type" value="Genomic_DNA"/>
</dbReference>
<dbReference type="UniPathway" id="UPA00087">
    <property type="reaction ID" value="UER00173"/>
</dbReference>
<proteinExistence type="inferred from homology"/>
<dbReference type="InterPro" id="IPR017850">
    <property type="entry name" value="Alkaline_phosphatase_core_sf"/>
</dbReference>
<dbReference type="InterPro" id="IPR010045">
    <property type="entry name" value="DeoB"/>
</dbReference>
<dbReference type="AlphaFoldDB" id="A0A172WE26"/>
<dbReference type="NCBIfam" id="TIGR01696">
    <property type="entry name" value="deoB"/>
    <property type="match status" value="1"/>
</dbReference>
<comment type="similarity">
    <text evidence="1 6">Belongs to the phosphopentomutase family.</text>
</comment>
<dbReference type="Proteomes" id="UP000077654">
    <property type="component" value="Chromosome"/>
</dbReference>
<dbReference type="RefSeq" id="WP_075474366.1">
    <property type="nucleotide sequence ID" value="NZ_CP011299.1"/>
</dbReference>
<evidence type="ECO:0000256" key="4">
    <source>
        <dbReference type="ARBA" id="ARBA00023211"/>
    </source>
</evidence>
<comment type="catalytic activity">
    <reaction evidence="6">
        <text>alpha-D-ribose 1-phosphate = D-ribose 5-phosphate</text>
        <dbReference type="Rhea" id="RHEA:18793"/>
        <dbReference type="ChEBI" id="CHEBI:57720"/>
        <dbReference type="ChEBI" id="CHEBI:78346"/>
        <dbReference type="EC" id="5.4.2.7"/>
    </reaction>
</comment>
<comment type="cofactor">
    <cofactor evidence="6">
        <name>Mn(2+)</name>
        <dbReference type="ChEBI" id="CHEBI:29035"/>
    </cofactor>
    <text evidence="6">Binds 2 manganese ions.</text>
</comment>
<name>A0A172WE26_BUCSC</name>
<comment type="function">
    <text evidence="6">Isomerase that catalyzes the conversion of deoxy-ribose 1-phosphate (dRib-1-P) and ribose 1-phosphate (Rib-1-P) to deoxy-ribose 5-phosphate (dRib-5-P) and ribose 5-phosphate (Rib-5-P), respectively.</text>
</comment>
<dbReference type="FunFam" id="3.30.70.1250:FF:000001">
    <property type="entry name" value="Phosphopentomutase"/>
    <property type="match status" value="1"/>
</dbReference>
<dbReference type="GO" id="GO:0006018">
    <property type="term" value="P:2-deoxyribose 1-phosphate catabolic process"/>
    <property type="evidence" value="ECO:0007669"/>
    <property type="project" value="UniProtKB-UniRule"/>
</dbReference>
<dbReference type="GO" id="GO:0005829">
    <property type="term" value="C:cytosol"/>
    <property type="evidence" value="ECO:0007669"/>
    <property type="project" value="TreeGrafter"/>
</dbReference>
<protein>
    <recommendedName>
        <fullName evidence="6 7">Phosphopentomutase</fullName>
        <ecNumber evidence="6 7">5.4.2.7</ecNumber>
    </recommendedName>
    <alternativeName>
        <fullName evidence="6">Phosphodeoxyribomutase</fullName>
    </alternativeName>
</protein>
<keyword evidence="4 6" id="KW-0464">Manganese</keyword>
<dbReference type="InterPro" id="IPR024052">
    <property type="entry name" value="Phosphopentomutase_DeoB_cap_sf"/>
</dbReference>
<dbReference type="PANTHER" id="PTHR21110:SF0">
    <property type="entry name" value="PHOSPHOPENTOMUTASE"/>
    <property type="match status" value="1"/>
</dbReference>
<dbReference type="OrthoDB" id="9769930at2"/>
<keyword evidence="5 6" id="KW-0413">Isomerase</keyword>
<evidence type="ECO:0000256" key="1">
    <source>
        <dbReference type="ARBA" id="ARBA00010373"/>
    </source>
</evidence>
<organism evidence="9 10">
    <name type="scientific">Buchnera aphidicola subsp. Schlechtendalia chinensis</name>
    <dbReference type="NCBI Taxonomy" id="118110"/>
    <lineage>
        <taxon>Bacteria</taxon>
        <taxon>Pseudomonadati</taxon>
        <taxon>Pseudomonadota</taxon>
        <taxon>Gammaproteobacteria</taxon>
        <taxon>Enterobacterales</taxon>
        <taxon>Erwiniaceae</taxon>
        <taxon>Buchnera</taxon>
    </lineage>
</organism>
<dbReference type="PIRSF" id="PIRSF001491">
    <property type="entry name" value="Ppentomutase"/>
    <property type="match status" value="1"/>
</dbReference>
<dbReference type="PATRIC" id="fig|118110.3.peg.493"/>
<evidence type="ECO:0000256" key="6">
    <source>
        <dbReference type="HAMAP-Rule" id="MF_00740"/>
    </source>
</evidence>
<dbReference type="SUPFAM" id="SSF53649">
    <property type="entry name" value="Alkaline phosphatase-like"/>
    <property type="match status" value="1"/>
</dbReference>
<feature type="binding site" evidence="6">
    <location>
        <position position="348"/>
    </location>
    <ligand>
        <name>Mn(2+)</name>
        <dbReference type="ChEBI" id="CHEBI:29035"/>
        <label>1</label>
    </ligand>
</feature>
<comment type="catalytic activity">
    <reaction evidence="6">
        <text>2-deoxy-alpha-D-ribose 1-phosphate = 2-deoxy-D-ribose 5-phosphate</text>
        <dbReference type="Rhea" id="RHEA:27658"/>
        <dbReference type="ChEBI" id="CHEBI:57259"/>
        <dbReference type="ChEBI" id="CHEBI:62877"/>
        <dbReference type="EC" id="5.4.2.7"/>
    </reaction>
</comment>
<feature type="binding site" evidence="6">
    <location>
        <position position="306"/>
    </location>
    <ligand>
        <name>Mn(2+)</name>
        <dbReference type="ChEBI" id="CHEBI:29035"/>
        <label>2</label>
    </ligand>
</feature>